<dbReference type="PANTHER" id="PTHR13318">
    <property type="entry name" value="PARTNER OF PAIRED, ISOFORM B-RELATED"/>
    <property type="match status" value="1"/>
</dbReference>
<feature type="domain" description="F-box/LRR-repeat protein 15-like leucin rich repeat" evidence="1">
    <location>
        <begin position="11"/>
        <end position="153"/>
    </location>
</feature>
<proteinExistence type="predicted"/>
<name>A0AAD9NQU3_RIDPI</name>
<accession>A0AAD9NQU3</accession>
<dbReference type="Pfam" id="PF25372">
    <property type="entry name" value="DUF7885"/>
    <property type="match status" value="1"/>
</dbReference>
<keyword evidence="3" id="KW-1185">Reference proteome</keyword>
<dbReference type="FunFam" id="3.80.10.10:FF:000152">
    <property type="entry name" value="F-box/LRR-repeat protein 4 isoform X1"/>
    <property type="match status" value="1"/>
</dbReference>
<dbReference type="Proteomes" id="UP001209878">
    <property type="component" value="Unassembled WGS sequence"/>
</dbReference>
<dbReference type="SUPFAM" id="SSF52047">
    <property type="entry name" value="RNI-like"/>
    <property type="match status" value="1"/>
</dbReference>
<dbReference type="GO" id="GO:0019005">
    <property type="term" value="C:SCF ubiquitin ligase complex"/>
    <property type="evidence" value="ECO:0007669"/>
    <property type="project" value="TreeGrafter"/>
</dbReference>
<gene>
    <name evidence="2" type="ORF">NP493_493g01021</name>
</gene>
<organism evidence="2 3">
    <name type="scientific">Ridgeia piscesae</name>
    <name type="common">Tubeworm</name>
    <dbReference type="NCBI Taxonomy" id="27915"/>
    <lineage>
        <taxon>Eukaryota</taxon>
        <taxon>Metazoa</taxon>
        <taxon>Spiralia</taxon>
        <taxon>Lophotrochozoa</taxon>
        <taxon>Annelida</taxon>
        <taxon>Polychaeta</taxon>
        <taxon>Sedentaria</taxon>
        <taxon>Canalipalpata</taxon>
        <taxon>Sabellida</taxon>
        <taxon>Siboglinidae</taxon>
        <taxon>Ridgeia</taxon>
    </lineage>
</organism>
<reference evidence="2" key="1">
    <citation type="journal article" date="2023" name="Mol. Biol. Evol.">
        <title>Third-Generation Sequencing Reveals the Adaptive Role of the Epigenome in Three Deep-Sea Polychaetes.</title>
        <authorList>
            <person name="Perez M."/>
            <person name="Aroh O."/>
            <person name="Sun Y."/>
            <person name="Lan Y."/>
            <person name="Juniper S.K."/>
            <person name="Young C.R."/>
            <person name="Angers B."/>
            <person name="Qian P.Y."/>
        </authorList>
    </citation>
    <scope>NUCLEOTIDE SEQUENCE</scope>
    <source>
        <strain evidence="2">R07B-5</strain>
    </source>
</reference>
<dbReference type="InterPro" id="IPR057207">
    <property type="entry name" value="FBXL15_LRR"/>
</dbReference>
<dbReference type="InterPro" id="IPR006553">
    <property type="entry name" value="Leu-rich_rpt_Cys-con_subtyp"/>
</dbReference>
<dbReference type="InterPro" id="IPR032675">
    <property type="entry name" value="LRR_dom_sf"/>
</dbReference>
<evidence type="ECO:0000259" key="1">
    <source>
        <dbReference type="Pfam" id="PF25372"/>
    </source>
</evidence>
<protein>
    <recommendedName>
        <fullName evidence="1">F-box/LRR-repeat protein 15-like leucin rich repeat domain-containing protein</fullName>
    </recommendedName>
</protein>
<evidence type="ECO:0000313" key="2">
    <source>
        <dbReference type="EMBL" id="KAK2179392.1"/>
    </source>
</evidence>
<dbReference type="PANTHER" id="PTHR13318:SF152">
    <property type="entry name" value="F-BOX_LRR-REPEAT PROTEIN 4"/>
    <property type="match status" value="1"/>
</dbReference>
<evidence type="ECO:0000313" key="3">
    <source>
        <dbReference type="Proteomes" id="UP001209878"/>
    </source>
</evidence>
<comment type="caution">
    <text evidence="2">The sequence shown here is derived from an EMBL/GenBank/DDBJ whole genome shotgun (WGS) entry which is preliminary data.</text>
</comment>
<dbReference type="SMART" id="SM00367">
    <property type="entry name" value="LRR_CC"/>
    <property type="match status" value="6"/>
</dbReference>
<dbReference type="AlphaFoldDB" id="A0AAD9NQU3"/>
<dbReference type="GO" id="GO:0031146">
    <property type="term" value="P:SCF-dependent proteasomal ubiquitin-dependent protein catabolic process"/>
    <property type="evidence" value="ECO:0007669"/>
    <property type="project" value="TreeGrafter"/>
</dbReference>
<dbReference type="EMBL" id="JAODUO010000493">
    <property type="protein sequence ID" value="KAK2179392.1"/>
    <property type="molecule type" value="Genomic_DNA"/>
</dbReference>
<dbReference type="Gene3D" id="3.80.10.10">
    <property type="entry name" value="Ribonuclease Inhibitor"/>
    <property type="match status" value="2"/>
</dbReference>
<sequence length="259" mass="29235">MTFTIRFLKLCGPELTCLHIACCRFVNDAILGMITNSCPNLQDLNLASNKKISVGGFLHVGRLPRLSRLNLYRTSIDVYSLISIIRQCPQLEHLNLGSCTSVNNFDDVALELGKNCKRLVSLDLWRAKTISDVGLSAIADNCHLLQELDVGWCSELRSATRCFPHLVKNCHQLRKLFLTANRTVCDIDIAAVAAHCPLLEQLDILGTREVSHTAALSVLERCQHLRMFDVSYCANIDFATVYRWREQFPHVSIKKSFQM</sequence>